<dbReference type="InterPro" id="IPR044594">
    <property type="entry name" value="HIPP01/3/5/6"/>
</dbReference>
<evidence type="ECO:0000313" key="4">
    <source>
        <dbReference type="Proteomes" id="UP001291623"/>
    </source>
</evidence>
<dbReference type="InterPro" id="IPR036163">
    <property type="entry name" value="HMA_dom_sf"/>
</dbReference>
<sequence length="202" mass="23476">MSSKQQGKKKEEENVKVVLMIDMHCVCKNCFKKIAKCTQNLEGVKSMEIEDTVTKYKVTVTSKLNPLKLQQKFEKKLKKKVELISPKSKENKEKETPKKTTLEMNLGCDKCVEKMQKIVAKTKGFQGIFIDRSKNLVIVSGAIDNEYLVENLKKELKKSVKIVKQEKYEDDVKPIWCPRCYYYCGPECDRFVHGEAEYCRIM</sequence>
<comment type="subcellular location">
    <subcellularLocation>
        <location evidence="1">Membrane</location>
        <topology evidence="1">Peripheral membrane protein</topology>
    </subcellularLocation>
</comment>
<keyword evidence="4" id="KW-1185">Reference proteome</keyword>
<evidence type="ECO:0000256" key="1">
    <source>
        <dbReference type="ARBA" id="ARBA00004170"/>
    </source>
</evidence>
<dbReference type="SUPFAM" id="SSF55008">
    <property type="entry name" value="HMA, heavy metal-associated domain"/>
    <property type="match status" value="1"/>
</dbReference>
<dbReference type="GO" id="GO:0016020">
    <property type="term" value="C:membrane"/>
    <property type="evidence" value="ECO:0007669"/>
    <property type="project" value="UniProtKB-SubCell"/>
</dbReference>
<proteinExistence type="predicted"/>
<comment type="caution">
    <text evidence="3">The sequence shown here is derived from an EMBL/GenBank/DDBJ whole genome shotgun (WGS) entry which is preliminary data.</text>
</comment>
<dbReference type="PROSITE" id="PS50846">
    <property type="entry name" value="HMA_2"/>
    <property type="match status" value="2"/>
</dbReference>
<organism evidence="3 4">
    <name type="scientific">Anisodus tanguticus</name>
    <dbReference type="NCBI Taxonomy" id="243964"/>
    <lineage>
        <taxon>Eukaryota</taxon>
        <taxon>Viridiplantae</taxon>
        <taxon>Streptophyta</taxon>
        <taxon>Embryophyta</taxon>
        <taxon>Tracheophyta</taxon>
        <taxon>Spermatophyta</taxon>
        <taxon>Magnoliopsida</taxon>
        <taxon>eudicotyledons</taxon>
        <taxon>Gunneridae</taxon>
        <taxon>Pentapetalae</taxon>
        <taxon>asterids</taxon>
        <taxon>lamiids</taxon>
        <taxon>Solanales</taxon>
        <taxon>Solanaceae</taxon>
        <taxon>Solanoideae</taxon>
        <taxon>Hyoscyameae</taxon>
        <taxon>Anisodus</taxon>
    </lineage>
</organism>
<evidence type="ECO:0000313" key="3">
    <source>
        <dbReference type="EMBL" id="KAK4358678.1"/>
    </source>
</evidence>
<feature type="domain" description="HMA" evidence="2">
    <location>
        <begin position="97"/>
        <end position="164"/>
    </location>
</feature>
<evidence type="ECO:0000259" key="2">
    <source>
        <dbReference type="PROSITE" id="PS50846"/>
    </source>
</evidence>
<dbReference type="Proteomes" id="UP001291623">
    <property type="component" value="Unassembled WGS sequence"/>
</dbReference>
<protein>
    <recommendedName>
        <fullName evidence="2">HMA domain-containing protein</fullName>
    </recommendedName>
</protein>
<name>A0AAE1RVL2_9SOLA</name>
<gene>
    <name evidence="3" type="ORF">RND71_020907</name>
</gene>
<accession>A0AAE1RVL2</accession>
<dbReference type="GO" id="GO:0009626">
    <property type="term" value="P:plant-type hypersensitive response"/>
    <property type="evidence" value="ECO:0007669"/>
    <property type="project" value="UniProtKB-KW"/>
</dbReference>
<dbReference type="PANTHER" id="PTHR46413">
    <property type="entry name" value="HEAVY METAL-ASSOCIATED ISOPRENYLATED PLANT PROTEIN 6"/>
    <property type="match status" value="1"/>
</dbReference>
<dbReference type="AlphaFoldDB" id="A0AAE1RVL2"/>
<dbReference type="GO" id="GO:0046872">
    <property type="term" value="F:metal ion binding"/>
    <property type="evidence" value="ECO:0007669"/>
    <property type="project" value="InterPro"/>
</dbReference>
<dbReference type="EMBL" id="JAVYJV010000011">
    <property type="protein sequence ID" value="KAK4358678.1"/>
    <property type="molecule type" value="Genomic_DNA"/>
</dbReference>
<dbReference type="InterPro" id="IPR006121">
    <property type="entry name" value="HMA_dom"/>
</dbReference>
<dbReference type="PANTHER" id="PTHR46413:SF2">
    <property type="entry name" value="HEAVY METAL-ASSOCIATED ISOPRENYLATED PLANT PROTEIN 3"/>
    <property type="match status" value="1"/>
</dbReference>
<dbReference type="Gene3D" id="3.30.70.100">
    <property type="match status" value="2"/>
</dbReference>
<reference evidence="3" key="1">
    <citation type="submission" date="2023-12" db="EMBL/GenBank/DDBJ databases">
        <title>Genome assembly of Anisodus tanguticus.</title>
        <authorList>
            <person name="Wang Y.-J."/>
        </authorList>
    </citation>
    <scope>NUCLEOTIDE SEQUENCE</scope>
    <source>
        <strain evidence="3">KB-2021</strain>
        <tissue evidence="3">Leaf</tissue>
    </source>
</reference>
<feature type="domain" description="HMA" evidence="2">
    <location>
        <begin position="14"/>
        <end position="85"/>
    </location>
</feature>